<name>A0A193GZA0_9CAUD</name>
<keyword evidence="1" id="KW-0378">Hydrolase</keyword>
<evidence type="ECO:0000313" key="2">
    <source>
        <dbReference type="Proteomes" id="UP000259013"/>
    </source>
</evidence>
<reference evidence="1 2" key="1">
    <citation type="submission" date="2016-04" db="EMBL/GenBank/DDBJ databases">
        <title>Characterization and in vitro evaluation of new bacteriophages for the biocontrol of Escherichia coli.</title>
        <authorList>
            <person name="Pereira C."/>
            <person name="Moreirinha C."/>
            <person name="Cunha A."/>
            <person name="Lewicka M."/>
            <person name="Almeida P.J."/>
            <person name="Clemente C."/>
            <person name="Romalde J.L."/>
            <person name="Nunes M.L."/>
            <person name="Almeida A."/>
        </authorList>
    </citation>
    <scope>NUCLEOTIDE SEQUENCE [LARGE SCALE GENOMIC DNA]</scope>
</reference>
<dbReference type="EMBL" id="KX130727">
    <property type="protein sequence ID" value="ANN86463.1"/>
    <property type="molecule type" value="Genomic_DNA"/>
</dbReference>
<dbReference type="SUPFAM" id="SSF64496">
    <property type="entry name" value="DNA-binding domain of intron-encoded endonucleases"/>
    <property type="match status" value="1"/>
</dbReference>
<dbReference type="RefSeq" id="YP_010089122.1">
    <property type="nucleotide sequence ID" value="NC_055712.1"/>
</dbReference>
<organism evidence="1 2">
    <name type="scientific">Escherichia phage phT4A</name>
    <dbReference type="NCBI Taxonomy" id="1852638"/>
    <lineage>
        <taxon>Viruses</taxon>
        <taxon>Duplodnaviria</taxon>
        <taxon>Heunggongvirae</taxon>
        <taxon>Uroviricota</taxon>
        <taxon>Caudoviricetes</taxon>
        <taxon>Pantevenvirales</taxon>
        <taxon>Straboviridae</taxon>
        <taxon>Slopekvirus</taxon>
        <taxon>Slopekvirus pht4A</taxon>
    </lineage>
</organism>
<protein>
    <submittedName>
        <fullName evidence="1">Homing endonuclease</fullName>
    </submittedName>
</protein>
<dbReference type="KEGG" id="vg:65106574"/>
<dbReference type="GO" id="GO:0004519">
    <property type="term" value="F:endonuclease activity"/>
    <property type="evidence" value="ECO:0007669"/>
    <property type="project" value="UniProtKB-KW"/>
</dbReference>
<evidence type="ECO:0000313" key="1">
    <source>
        <dbReference type="EMBL" id="ANN86463.1"/>
    </source>
</evidence>
<dbReference type="GeneID" id="65106574"/>
<sequence length="204" mass="23368">MQFRLYLVEFKTSTGIKIYGGKRHSPFNDPRHDCYCGSGVYIKRALKKYGRECIVNIQWSKPFPNKDLLAEAEELLVDELIASYDNCVNLVRGGKGGASFYNPEDNPNFGSKRSIESKIKMSEKAKNRVYSEEGLKRRQEATRVMIQHRKPRDVSGSKNPAARRVIVDGVEYSTLKECGDHYGITKNSVFSRIKSKKWEGWNYA</sequence>
<dbReference type="Proteomes" id="UP000259013">
    <property type="component" value="Segment"/>
</dbReference>
<keyword evidence="1" id="KW-0540">Nuclease</keyword>
<accession>A0A193GZA0</accession>
<proteinExistence type="predicted"/>
<keyword evidence="2" id="KW-1185">Reference proteome</keyword>
<keyword evidence="1" id="KW-0255">Endonuclease</keyword>